<evidence type="ECO:0000259" key="9">
    <source>
        <dbReference type="Pfam" id="PF02714"/>
    </source>
</evidence>
<comment type="similarity">
    <text evidence="2">Belongs to the CSC1 (TC 1.A.17) family.</text>
</comment>
<keyword evidence="3" id="KW-0813">Transport</keyword>
<evidence type="ECO:0000256" key="6">
    <source>
        <dbReference type="ARBA" id="ARBA00023136"/>
    </source>
</evidence>
<evidence type="ECO:0000256" key="7">
    <source>
        <dbReference type="SAM" id="MobiDB-lite"/>
    </source>
</evidence>
<dbReference type="OrthoDB" id="1689567at2759"/>
<feature type="compositionally biased region" description="Low complexity" evidence="7">
    <location>
        <begin position="444"/>
        <end position="453"/>
    </location>
</feature>
<feature type="domain" description="CSC1/OSCA1-like cytosolic" evidence="11">
    <location>
        <begin position="577"/>
        <end position="738"/>
    </location>
</feature>
<proteinExistence type="inferred from homology"/>
<dbReference type="PANTHER" id="PTHR13018:SF5">
    <property type="entry name" value="RE44586P"/>
    <property type="match status" value="1"/>
</dbReference>
<dbReference type="InterPro" id="IPR045122">
    <property type="entry name" value="Csc1-like"/>
</dbReference>
<feature type="domain" description="CSC1/OSCA1-like N-terminal transmembrane" evidence="10">
    <location>
        <begin position="1"/>
        <end position="69"/>
    </location>
</feature>
<organism evidence="12 13">
    <name type="scientific">Chlamydomonas incerta</name>
    <dbReference type="NCBI Taxonomy" id="51695"/>
    <lineage>
        <taxon>Eukaryota</taxon>
        <taxon>Viridiplantae</taxon>
        <taxon>Chlorophyta</taxon>
        <taxon>core chlorophytes</taxon>
        <taxon>Chlorophyceae</taxon>
        <taxon>CS clade</taxon>
        <taxon>Chlamydomonadales</taxon>
        <taxon>Chlamydomonadaceae</taxon>
        <taxon>Chlamydomonas</taxon>
    </lineage>
</organism>
<dbReference type="GO" id="GO:0005227">
    <property type="term" value="F:calcium-activated cation channel activity"/>
    <property type="evidence" value="ECO:0007669"/>
    <property type="project" value="InterPro"/>
</dbReference>
<accession>A0A835ST51</accession>
<evidence type="ECO:0000256" key="8">
    <source>
        <dbReference type="SAM" id="Phobius"/>
    </source>
</evidence>
<feature type="transmembrane region" description="Helical" evidence="8">
    <location>
        <begin position="22"/>
        <end position="44"/>
    </location>
</feature>
<keyword evidence="4 8" id="KW-0812">Transmembrane</keyword>
<evidence type="ECO:0000259" key="11">
    <source>
        <dbReference type="Pfam" id="PF14703"/>
    </source>
</evidence>
<evidence type="ECO:0000256" key="2">
    <source>
        <dbReference type="ARBA" id="ARBA00007779"/>
    </source>
</evidence>
<protein>
    <recommendedName>
        <fullName evidence="14">ERD4-related membrane protein</fullName>
    </recommendedName>
</protein>
<feature type="transmembrane region" description="Helical" evidence="8">
    <location>
        <begin position="801"/>
        <end position="821"/>
    </location>
</feature>
<evidence type="ECO:0000259" key="10">
    <source>
        <dbReference type="Pfam" id="PF13967"/>
    </source>
</evidence>
<feature type="compositionally biased region" description="Basic and acidic residues" evidence="7">
    <location>
        <begin position="1177"/>
        <end position="1196"/>
    </location>
</feature>
<keyword evidence="13" id="KW-1185">Reference proteome</keyword>
<feature type="region of interest" description="Disordered" evidence="7">
    <location>
        <begin position="411"/>
        <end position="493"/>
    </location>
</feature>
<evidence type="ECO:0000313" key="12">
    <source>
        <dbReference type="EMBL" id="KAG2426170.1"/>
    </source>
</evidence>
<comment type="subcellular location">
    <subcellularLocation>
        <location evidence="1">Membrane</location>
        <topology evidence="1">Multi-pass membrane protein</topology>
    </subcellularLocation>
</comment>
<keyword evidence="5 8" id="KW-1133">Transmembrane helix</keyword>
<feature type="domain" description="CSC1/OSCA1-like N-terminal transmembrane" evidence="10">
    <location>
        <begin position="175"/>
        <end position="219"/>
    </location>
</feature>
<feature type="compositionally biased region" description="Polar residues" evidence="7">
    <location>
        <begin position="303"/>
        <end position="315"/>
    </location>
</feature>
<feature type="compositionally biased region" description="Basic and acidic residues" evidence="7">
    <location>
        <begin position="411"/>
        <end position="435"/>
    </location>
</feature>
<gene>
    <name evidence="12" type="ORF">HXX76_013151</name>
</gene>
<evidence type="ECO:0000313" key="13">
    <source>
        <dbReference type="Proteomes" id="UP000650467"/>
    </source>
</evidence>
<dbReference type="Pfam" id="PF13967">
    <property type="entry name" value="RSN1_TM"/>
    <property type="match status" value="2"/>
</dbReference>
<feature type="transmembrane region" description="Helical" evidence="8">
    <location>
        <begin position="995"/>
        <end position="1019"/>
    </location>
</feature>
<feature type="transmembrane region" description="Helical" evidence="8">
    <location>
        <begin position="907"/>
        <end position="926"/>
    </location>
</feature>
<sequence length="1196" mass="131478">MKYPEADLIDEAGLDAAIYMRILWFGVCLFLGVGVWCIAVVLPANLTSDEVQRLLDLEEQLRNVQVNNPYNVNATTIKVNTTKDYQNLQYDLVDAYTYFNFTEIGNLTLFNETLTIIGNATILMNGTVNGTTTVRASVLQNATLWLAGTLENNTVVDLMTVTGDFFAMSETTSVNNHDYKFTSFDKYSLSNVEAGSPKMWAHLVSMYVVVIYTMWLITRFNREAVLLRLMFLGNAKRGGPSHTVLVTDVPGIVTGVTELMTMAANMAANKVSGAMKKKKSGSAGISPVTSGEVATPDAKSLRPANSQQPQRSATPVAQEMPAQELRAASGAAPVAAAASAALATPAASAAAEEQPASPAGAATAEEVATAAAEMGATLAAAEATVAPGEMDAAQEQVLSEMEEIQRGLEQVEREKQQREREQQAKEAAEQQAKEQDAEEEQEAAGEQTQAAAASATGGSTPKGRTGPGPVAEGVEPEAAGHNSGANSSGSDSAAAPEAIALTVLPNEAERQKSVFVEAAHQATVAAADAPEDEPAPPAQQLRRRRFQTLGNKYEYNLEDQRLDPWYQAKAKIESGMTPEEFVRNEFELVYGADDICVVNMVQNISALQPLVEEYESLQMALEDYLDMLQMRLKMRKKTVPLQIRVLGMAYGEWGKSYLGTKWWKKVDAVTFRLDRLRFLKEKILLEQVQAVNKAAPSAFVTFNSRKAQAVSSTSLHHHDVTAWRVQGAPAPFEVVWGNLSMNIQEKSTRVIGLWIVFWLMTMFFMIPVSLIQAMIEVPKLANIKGLDKVVNAPVIKQLLEAIIPGLILKIFLAIVPIILKFMAILSGTTSLSEVDFGVVKRFFLFQVVVVFFGNIIAGSFFNQVTQWIDNPASVLTTLGKSIPQTATFFITYLFTTGMFVKTLAFVRVPGFVIYWLMFALVGSPRAKDRLWMYQYVDFGRTVAEHTTAMLIGIVFSCMNPIVCLAAWTYFLATWLGEKYNNIYVYRRQYESAGKLWGTVFNQVMVGVYIMELTMLGLLAIKKFKWTPLGIPLVIITIGFHISTAKMYNKPWSVNALHDAADLDKREREEDAEQHESKKKRAAEDAEEVTKLYKNPCFKVPLMDLERIEALSNDVVPRVPVMNAWIKELKTQGKKPLPPGGAKKLHKAAGAEEGKAGGEEAAAEPEVDPALIPPPEITKYDDLHVEKDESDGEEKLD</sequence>
<dbReference type="InterPro" id="IPR003864">
    <property type="entry name" value="CSC1/OSCA1-like_7TM"/>
</dbReference>
<dbReference type="PANTHER" id="PTHR13018">
    <property type="entry name" value="PROBABLE MEMBRANE PROTEIN DUF221-RELATED"/>
    <property type="match status" value="1"/>
</dbReference>
<dbReference type="EMBL" id="JAEHOC010000049">
    <property type="protein sequence ID" value="KAG2426170.1"/>
    <property type="molecule type" value="Genomic_DNA"/>
</dbReference>
<feature type="transmembrane region" description="Helical" evidence="8">
    <location>
        <begin position="842"/>
        <end position="861"/>
    </location>
</feature>
<reference evidence="12" key="1">
    <citation type="journal article" date="2020" name="bioRxiv">
        <title>Comparative genomics of Chlamydomonas.</title>
        <authorList>
            <person name="Craig R.J."/>
            <person name="Hasan A.R."/>
            <person name="Ness R.W."/>
            <person name="Keightley P.D."/>
        </authorList>
    </citation>
    <scope>NUCLEOTIDE SEQUENCE</scope>
    <source>
        <strain evidence="12">SAG 7.73</strain>
    </source>
</reference>
<feature type="transmembrane region" description="Helical" evidence="8">
    <location>
        <begin position="881"/>
        <end position="900"/>
    </location>
</feature>
<feature type="transmembrane region" description="Helical" evidence="8">
    <location>
        <begin position="946"/>
        <end position="975"/>
    </location>
</feature>
<feature type="region of interest" description="Disordered" evidence="7">
    <location>
        <begin position="1131"/>
        <end position="1196"/>
    </location>
</feature>
<dbReference type="Pfam" id="PF14703">
    <property type="entry name" value="PHM7_cyt"/>
    <property type="match status" value="1"/>
</dbReference>
<evidence type="ECO:0008006" key="14">
    <source>
        <dbReference type="Google" id="ProtNLM"/>
    </source>
</evidence>
<dbReference type="InterPro" id="IPR027815">
    <property type="entry name" value="CSC1/OSCA1-like_cyt"/>
</dbReference>
<dbReference type="Proteomes" id="UP000650467">
    <property type="component" value="Unassembled WGS sequence"/>
</dbReference>
<name>A0A835ST51_CHLIN</name>
<dbReference type="Pfam" id="PF02714">
    <property type="entry name" value="RSN1_7TM"/>
    <property type="match status" value="1"/>
</dbReference>
<evidence type="ECO:0000256" key="5">
    <source>
        <dbReference type="ARBA" id="ARBA00022989"/>
    </source>
</evidence>
<feature type="compositionally biased region" description="Basic and acidic residues" evidence="7">
    <location>
        <begin position="1148"/>
        <end position="1157"/>
    </location>
</feature>
<evidence type="ECO:0000256" key="1">
    <source>
        <dbReference type="ARBA" id="ARBA00004141"/>
    </source>
</evidence>
<feature type="transmembrane region" description="Helical" evidence="8">
    <location>
        <begin position="751"/>
        <end position="775"/>
    </location>
</feature>
<dbReference type="InterPro" id="IPR032880">
    <property type="entry name" value="CSC1/OSCA1-like_N"/>
</dbReference>
<feature type="transmembrane region" description="Helical" evidence="8">
    <location>
        <begin position="1025"/>
        <end position="1042"/>
    </location>
</feature>
<keyword evidence="6 8" id="KW-0472">Membrane</keyword>
<feature type="region of interest" description="Disordered" evidence="7">
    <location>
        <begin position="1064"/>
        <end position="1085"/>
    </location>
</feature>
<comment type="caution">
    <text evidence="12">The sequence shown here is derived from an EMBL/GenBank/DDBJ whole genome shotgun (WGS) entry which is preliminary data.</text>
</comment>
<dbReference type="GO" id="GO:0005886">
    <property type="term" value="C:plasma membrane"/>
    <property type="evidence" value="ECO:0007669"/>
    <property type="project" value="TreeGrafter"/>
</dbReference>
<feature type="domain" description="CSC1/OSCA1-like 7TM region" evidence="9">
    <location>
        <begin position="751"/>
        <end position="1018"/>
    </location>
</feature>
<evidence type="ECO:0000256" key="4">
    <source>
        <dbReference type="ARBA" id="ARBA00022692"/>
    </source>
</evidence>
<evidence type="ECO:0000256" key="3">
    <source>
        <dbReference type="ARBA" id="ARBA00022448"/>
    </source>
</evidence>
<feature type="transmembrane region" description="Helical" evidence="8">
    <location>
        <begin position="199"/>
        <end position="218"/>
    </location>
</feature>
<feature type="region of interest" description="Disordered" evidence="7">
    <location>
        <begin position="278"/>
        <end position="319"/>
    </location>
</feature>
<feature type="compositionally biased region" description="Low complexity" evidence="7">
    <location>
        <begin position="479"/>
        <end position="493"/>
    </location>
</feature>
<dbReference type="AlphaFoldDB" id="A0A835ST51"/>